<feature type="transmembrane region" description="Helical" evidence="1">
    <location>
        <begin position="7"/>
        <end position="29"/>
    </location>
</feature>
<proteinExistence type="predicted"/>
<sequence length="209" mass="23063">MKRGMSAVVTTLIIILLAIVAIGIVWVVVKNIVDKGRDEISLTSLTLDLQIKKVLVEEDNLSIGVERGGGKGELVGINFVISDGDNSVVIRRDVSMQELETKIFTFILSELAVDEITSIEIAPIIELKLGKEVTTSTPIDIVTYDAGDLASGGGADLENPFLQEEWNITLEEKMIFVNETKQYNTSQSILDLINNEFEIILRDDSLIWP</sequence>
<dbReference type="EMBL" id="BARW01021541">
    <property type="protein sequence ID" value="GAI89428.1"/>
    <property type="molecule type" value="Genomic_DNA"/>
</dbReference>
<keyword evidence="1" id="KW-0472">Membrane</keyword>
<evidence type="ECO:0000256" key="1">
    <source>
        <dbReference type="SAM" id="Phobius"/>
    </source>
</evidence>
<name>X1S8Z0_9ZZZZ</name>
<accession>X1S8Z0</accession>
<feature type="non-terminal residue" evidence="2">
    <location>
        <position position="209"/>
    </location>
</feature>
<evidence type="ECO:0000313" key="2">
    <source>
        <dbReference type="EMBL" id="GAI89428.1"/>
    </source>
</evidence>
<gene>
    <name evidence="2" type="ORF">S12H4_36163</name>
</gene>
<keyword evidence="1" id="KW-1133">Transmembrane helix</keyword>
<dbReference type="AlphaFoldDB" id="X1S8Z0"/>
<protein>
    <submittedName>
        <fullName evidence="2">Uncharacterized protein</fullName>
    </submittedName>
</protein>
<organism evidence="2">
    <name type="scientific">marine sediment metagenome</name>
    <dbReference type="NCBI Taxonomy" id="412755"/>
    <lineage>
        <taxon>unclassified sequences</taxon>
        <taxon>metagenomes</taxon>
        <taxon>ecological metagenomes</taxon>
    </lineage>
</organism>
<keyword evidence="1" id="KW-0812">Transmembrane</keyword>
<reference evidence="2" key="1">
    <citation type="journal article" date="2014" name="Front. Microbiol.">
        <title>High frequency of phylogenetically diverse reductive dehalogenase-homologous genes in deep subseafloor sedimentary metagenomes.</title>
        <authorList>
            <person name="Kawai M."/>
            <person name="Futagami T."/>
            <person name="Toyoda A."/>
            <person name="Takaki Y."/>
            <person name="Nishi S."/>
            <person name="Hori S."/>
            <person name="Arai W."/>
            <person name="Tsubouchi T."/>
            <person name="Morono Y."/>
            <person name="Uchiyama I."/>
            <person name="Ito T."/>
            <person name="Fujiyama A."/>
            <person name="Inagaki F."/>
            <person name="Takami H."/>
        </authorList>
    </citation>
    <scope>NUCLEOTIDE SEQUENCE</scope>
    <source>
        <strain evidence="2">Expedition CK06-06</strain>
    </source>
</reference>
<comment type="caution">
    <text evidence="2">The sequence shown here is derived from an EMBL/GenBank/DDBJ whole genome shotgun (WGS) entry which is preliminary data.</text>
</comment>